<keyword evidence="1" id="KW-0863">Zinc-finger</keyword>
<feature type="domain" description="C2H2-type" evidence="3">
    <location>
        <begin position="732"/>
        <end position="756"/>
    </location>
</feature>
<evidence type="ECO:0000256" key="1">
    <source>
        <dbReference type="PROSITE-ProRule" id="PRU00042"/>
    </source>
</evidence>
<feature type="region of interest" description="Disordered" evidence="2">
    <location>
        <begin position="675"/>
        <end position="695"/>
    </location>
</feature>
<dbReference type="Gene3D" id="3.30.160.60">
    <property type="entry name" value="Classic Zinc Finger"/>
    <property type="match status" value="1"/>
</dbReference>
<dbReference type="PROSITE" id="PS00028">
    <property type="entry name" value="ZINC_FINGER_C2H2_1"/>
    <property type="match status" value="1"/>
</dbReference>
<dbReference type="InterPro" id="IPR013087">
    <property type="entry name" value="Znf_C2H2_type"/>
</dbReference>
<name>A0A8S3Z8U4_9EUPU</name>
<feature type="compositionally biased region" description="Basic residues" evidence="2">
    <location>
        <begin position="222"/>
        <end position="239"/>
    </location>
</feature>
<keyword evidence="5" id="KW-1185">Reference proteome</keyword>
<evidence type="ECO:0000313" key="4">
    <source>
        <dbReference type="EMBL" id="CAG5124285.1"/>
    </source>
</evidence>
<keyword evidence="1" id="KW-0862">Zinc</keyword>
<dbReference type="SUPFAM" id="SSF57667">
    <property type="entry name" value="beta-beta-alpha zinc fingers"/>
    <property type="match status" value="1"/>
</dbReference>
<feature type="region of interest" description="Disordered" evidence="2">
    <location>
        <begin position="606"/>
        <end position="656"/>
    </location>
</feature>
<accession>A0A8S3Z8U4</accession>
<feature type="non-terminal residue" evidence="4">
    <location>
        <position position="1"/>
    </location>
</feature>
<feature type="region of interest" description="Disordered" evidence="2">
    <location>
        <begin position="130"/>
        <end position="159"/>
    </location>
</feature>
<feature type="compositionally biased region" description="Low complexity" evidence="2">
    <location>
        <begin position="606"/>
        <end position="621"/>
    </location>
</feature>
<proteinExistence type="predicted"/>
<sequence length="756" mass="80544">MPLTPSVVLSGHPQPFHFNIPFPGQGISSDGGDENVLTPSTVVASTKGFIHTIPIVTITDTSLESPSPTVNSPSAKFTDYKDEMTKRQISNVQASISTALTSSSSSSIYNSISDSNKVISLLPSSPGTLAQDSMSLVKSSTRPTLETQGRSNSESATSLSKHSAIESLIRESAMPVLLVTGTEYSEESTGFINLPHATQTSSPSPNSQSDSCIDSPGYPVGRRSRRLSSGKSRFLRRQRSLADDTAFPSVEEDSAFELSKPKVLEEPTVLQHEGKAAEAKEPSEKNADFNDASSNPSLRDSSYKGSPLMASAVSLSSDIKATGSPLFRDFLALDQQQKIGKVKPSTCAFCTESLDSVEAYTAHLQSRKHIGVLETLGMLPAGTYEKLQQSELQENHRRELEDQDKLKAEIEAETALTELEASALDVVSSASEDMETDAQEDDSGIKEETADLELDTEQAVRTFAEEGLERRSYTFQESTDSGMTNLASQEKLQRPSHKRKMFHQPASETATLLVSPHLNERLRQSLAKRARFGLAHSTTQSGESETDLDCPLVIDEPAKTSTVSTLSSVFSSAAEASPSAVITSMVVTSFAASSENETKTYSFTSSSLSLSPAVPPSLDASNSLNGQPNTADHNHPTFIGHQKSSDITLTGEGEGTLQDIPGAVTKAASPVHGHSFSVASTQSSPGGRPLQATASSSAASSGSVASVSYSLSLPGVSPIQLPVVAHAELRPYVCEFCDAGFTNDRSLRTHLLTHGQ</sequence>
<evidence type="ECO:0000259" key="3">
    <source>
        <dbReference type="PROSITE" id="PS50157"/>
    </source>
</evidence>
<dbReference type="PROSITE" id="PS50157">
    <property type="entry name" value="ZINC_FINGER_C2H2_2"/>
    <property type="match status" value="1"/>
</dbReference>
<feature type="compositionally biased region" description="Polar residues" evidence="2">
    <location>
        <begin position="291"/>
        <end position="304"/>
    </location>
</feature>
<reference evidence="4" key="1">
    <citation type="submission" date="2021-04" db="EMBL/GenBank/DDBJ databases">
        <authorList>
            <consortium name="Molecular Ecology Group"/>
        </authorList>
    </citation>
    <scope>NUCLEOTIDE SEQUENCE</scope>
</reference>
<dbReference type="Proteomes" id="UP000678393">
    <property type="component" value="Unassembled WGS sequence"/>
</dbReference>
<keyword evidence="1" id="KW-0479">Metal-binding</keyword>
<feature type="compositionally biased region" description="Polar residues" evidence="2">
    <location>
        <begin position="622"/>
        <end position="631"/>
    </location>
</feature>
<organism evidence="4 5">
    <name type="scientific">Candidula unifasciata</name>
    <dbReference type="NCBI Taxonomy" id="100452"/>
    <lineage>
        <taxon>Eukaryota</taxon>
        <taxon>Metazoa</taxon>
        <taxon>Spiralia</taxon>
        <taxon>Lophotrochozoa</taxon>
        <taxon>Mollusca</taxon>
        <taxon>Gastropoda</taxon>
        <taxon>Heterobranchia</taxon>
        <taxon>Euthyneura</taxon>
        <taxon>Panpulmonata</taxon>
        <taxon>Eupulmonata</taxon>
        <taxon>Stylommatophora</taxon>
        <taxon>Helicina</taxon>
        <taxon>Helicoidea</taxon>
        <taxon>Geomitridae</taxon>
        <taxon>Candidula</taxon>
    </lineage>
</organism>
<comment type="caution">
    <text evidence="4">The sequence shown here is derived from an EMBL/GenBank/DDBJ whole genome shotgun (WGS) entry which is preliminary data.</text>
</comment>
<dbReference type="AlphaFoldDB" id="A0A8S3Z8U4"/>
<dbReference type="SMART" id="SM00355">
    <property type="entry name" value="ZnF_C2H2"/>
    <property type="match status" value="2"/>
</dbReference>
<feature type="compositionally biased region" description="Low complexity" evidence="2">
    <location>
        <begin position="198"/>
        <end position="211"/>
    </location>
</feature>
<dbReference type="GO" id="GO:0008270">
    <property type="term" value="F:zinc ion binding"/>
    <property type="evidence" value="ECO:0007669"/>
    <property type="project" value="UniProtKB-KW"/>
</dbReference>
<dbReference type="InterPro" id="IPR036236">
    <property type="entry name" value="Znf_C2H2_sf"/>
</dbReference>
<feature type="compositionally biased region" description="Basic and acidic residues" evidence="2">
    <location>
        <begin position="272"/>
        <end position="288"/>
    </location>
</feature>
<evidence type="ECO:0000313" key="5">
    <source>
        <dbReference type="Proteomes" id="UP000678393"/>
    </source>
</evidence>
<protein>
    <recommendedName>
        <fullName evidence="3">C2H2-type domain-containing protein</fullName>
    </recommendedName>
</protein>
<evidence type="ECO:0000256" key="2">
    <source>
        <dbReference type="SAM" id="MobiDB-lite"/>
    </source>
</evidence>
<dbReference type="EMBL" id="CAJHNH020001747">
    <property type="protein sequence ID" value="CAG5124285.1"/>
    <property type="molecule type" value="Genomic_DNA"/>
</dbReference>
<gene>
    <name evidence="4" type="ORF">CUNI_LOCUS9843</name>
</gene>
<dbReference type="OrthoDB" id="3437960at2759"/>
<feature type="region of interest" description="Disordered" evidence="2">
    <location>
        <begin position="194"/>
        <end position="304"/>
    </location>
</feature>